<evidence type="ECO:0000256" key="7">
    <source>
        <dbReference type="ARBA" id="ARBA00022840"/>
    </source>
</evidence>
<dbReference type="Gene3D" id="1.20.5.1930">
    <property type="match status" value="1"/>
</dbReference>
<dbReference type="InterPro" id="IPR011712">
    <property type="entry name" value="Sig_transdc_His_kin_sub3_dim/P"/>
</dbReference>
<dbReference type="RefSeq" id="WP_307503154.1">
    <property type="nucleotide sequence ID" value="NZ_BAAACE010000029.1"/>
</dbReference>
<keyword evidence="6 12" id="KW-0418">Kinase</keyword>
<dbReference type="Proteomes" id="UP001232584">
    <property type="component" value="Unassembled WGS sequence"/>
</dbReference>
<evidence type="ECO:0000256" key="2">
    <source>
        <dbReference type="ARBA" id="ARBA00012438"/>
    </source>
</evidence>
<evidence type="ECO:0000256" key="4">
    <source>
        <dbReference type="ARBA" id="ARBA00022679"/>
    </source>
</evidence>
<dbReference type="PANTHER" id="PTHR24421:SF10">
    <property type="entry name" value="NITRATE_NITRITE SENSOR PROTEIN NARQ"/>
    <property type="match status" value="1"/>
</dbReference>
<keyword evidence="10" id="KW-0812">Transmembrane</keyword>
<evidence type="ECO:0000256" key="6">
    <source>
        <dbReference type="ARBA" id="ARBA00022777"/>
    </source>
</evidence>
<comment type="caution">
    <text evidence="12">The sequence shown here is derived from an EMBL/GenBank/DDBJ whole genome shotgun (WGS) entry which is preliminary data.</text>
</comment>
<comment type="catalytic activity">
    <reaction evidence="1">
        <text>ATP + protein L-histidine = ADP + protein N-phospho-L-histidine.</text>
        <dbReference type="EC" id="2.7.13.3"/>
    </reaction>
</comment>
<keyword evidence="7" id="KW-0067">ATP-binding</keyword>
<sequence>MNNLVDKIIIFFICLSIYMHTVNGSYIIVPILVTLFLSSVVSYKEDSNILITIFISFLLLCFFYPTFIFFIPLICYDLFFYRIKWLWIFLILPICIHYSSIPDISKVFIIAYILISYTLKYRTKSFYSIQKNYYSVSDTAKELSIKFEKKNRELLEKQDYEINLATLRERNRIARDIHDNVGHLLSRCLLQIGALLAINKDESIVVNLSLIKDTLSAAMDSIRSSVHNLHEDAVDLQVEIHKLIDNFKFCPINLDYDMDSSPEKKIKYCFITITKEAFSNIIKHSNATEVLVLLREHPALYQLVIKDNGSSIEYNIEHGIGIKNIMDRVSSLGGSVNISTDNGFRIFISIPKNLERTI</sequence>
<dbReference type="InterPro" id="IPR050482">
    <property type="entry name" value="Sensor_HK_TwoCompSys"/>
</dbReference>
<keyword evidence="3" id="KW-0597">Phosphoprotein</keyword>
<proteinExistence type="predicted"/>
<evidence type="ECO:0000256" key="3">
    <source>
        <dbReference type="ARBA" id="ARBA00022553"/>
    </source>
</evidence>
<dbReference type="SUPFAM" id="SSF55874">
    <property type="entry name" value="ATPase domain of HSP90 chaperone/DNA topoisomerase II/histidine kinase"/>
    <property type="match status" value="1"/>
</dbReference>
<keyword evidence="5" id="KW-0547">Nucleotide-binding</keyword>
<evidence type="ECO:0000313" key="12">
    <source>
        <dbReference type="EMBL" id="MDQ0555618.1"/>
    </source>
</evidence>
<evidence type="ECO:0000259" key="11">
    <source>
        <dbReference type="Pfam" id="PF07730"/>
    </source>
</evidence>
<dbReference type="Pfam" id="PF07730">
    <property type="entry name" value="HisKA_3"/>
    <property type="match status" value="1"/>
</dbReference>
<accession>A0ABU0MXI0</accession>
<evidence type="ECO:0000313" key="13">
    <source>
        <dbReference type="Proteomes" id="UP001232584"/>
    </source>
</evidence>
<keyword evidence="10" id="KW-1133">Transmembrane helix</keyword>
<dbReference type="GO" id="GO:0016301">
    <property type="term" value="F:kinase activity"/>
    <property type="evidence" value="ECO:0007669"/>
    <property type="project" value="UniProtKB-KW"/>
</dbReference>
<dbReference type="PANTHER" id="PTHR24421">
    <property type="entry name" value="NITRATE/NITRITE SENSOR PROTEIN NARX-RELATED"/>
    <property type="match status" value="1"/>
</dbReference>
<evidence type="ECO:0000256" key="10">
    <source>
        <dbReference type="SAM" id="Phobius"/>
    </source>
</evidence>
<feature type="transmembrane region" description="Helical" evidence="10">
    <location>
        <begin position="9"/>
        <end position="37"/>
    </location>
</feature>
<feature type="coiled-coil region" evidence="9">
    <location>
        <begin position="150"/>
        <end position="177"/>
    </location>
</feature>
<evidence type="ECO:0000256" key="9">
    <source>
        <dbReference type="SAM" id="Coils"/>
    </source>
</evidence>
<gene>
    <name evidence="12" type="ORF">QOZ92_000731</name>
</gene>
<reference evidence="12 13" key="1">
    <citation type="submission" date="2023-07" db="EMBL/GenBank/DDBJ databases">
        <title>Genomic Encyclopedia of Type Strains, Phase IV (KMG-IV): sequencing the most valuable type-strain genomes for metagenomic binning, comparative biology and taxonomic classification.</title>
        <authorList>
            <person name="Goeker M."/>
        </authorList>
    </citation>
    <scope>NUCLEOTIDE SEQUENCE [LARGE SCALE GENOMIC DNA]</scope>
    <source>
        <strain evidence="12 13">DSM 15049</strain>
    </source>
</reference>
<feature type="transmembrane region" description="Helical" evidence="10">
    <location>
        <begin position="49"/>
        <end position="73"/>
    </location>
</feature>
<keyword evidence="9" id="KW-0175">Coiled coil</keyword>
<dbReference type="EC" id="2.7.13.3" evidence="2"/>
<evidence type="ECO:0000256" key="1">
    <source>
        <dbReference type="ARBA" id="ARBA00000085"/>
    </source>
</evidence>
<keyword evidence="13" id="KW-1185">Reference proteome</keyword>
<organism evidence="12 13">
    <name type="scientific">Paraclostridium ghonii</name>
    <dbReference type="NCBI Taxonomy" id="29358"/>
    <lineage>
        <taxon>Bacteria</taxon>
        <taxon>Bacillati</taxon>
        <taxon>Bacillota</taxon>
        <taxon>Clostridia</taxon>
        <taxon>Peptostreptococcales</taxon>
        <taxon>Peptostreptococcaceae</taxon>
        <taxon>Paraclostridium</taxon>
    </lineage>
</organism>
<dbReference type="InterPro" id="IPR036890">
    <property type="entry name" value="HATPase_C_sf"/>
</dbReference>
<dbReference type="EMBL" id="JAUSWG010000002">
    <property type="protein sequence ID" value="MDQ0555618.1"/>
    <property type="molecule type" value="Genomic_DNA"/>
</dbReference>
<keyword evidence="8" id="KW-0902">Two-component regulatory system</keyword>
<evidence type="ECO:0000256" key="8">
    <source>
        <dbReference type="ARBA" id="ARBA00023012"/>
    </source>
</evidence>
<keyword evidence="4" id="KW-0808">Transferase</keyword>
<dbReference type="Gene3D" id="3.30.565.10">
    <property type="entry name" value="Histidine kinase-like ATPase, C-terminal domain"/>
    <property type="match status" value="1"/>
</dbReference>
<protein>
    <recommendedName>
        <fullName evidence="2">histidine kinase</fullName>
        <ecNumber evidence="2">2.7.13.3</ecNumber>
    </recommendedName>
</protein>
<evidence type="ECO:0000256" key="5">
    <source>
        <dbReference type="ARBA" id="ARBA00022741"/>
    </source>
</evidence>
<feature type="transmembrane region" description="Helical" evidence="10">
    <location>
        <begin position="85"/>
        <end position="101"/>
    </location>
</feature>
<keyword evidence="10" id="KW-0472">Membrane</keyword>
<feature type="domain" description="Signal transduction histidine kinase subgroup 3 dimerisation and phosphoacceptor" evidence="11">
    <location>
        <begin position="169"/>
        <end position="232"/>
    </location>
</feature>
<dbReference type="CDD" id="cd16917">
    <property type="entry name" value="HATPase_UhpB-NarQ-NarX-like"/>
    <property type="match status" value="1"/>
</dbReference>
<name>A0ABU0MXI0_9FIRM</name>